<gene>
    <name evidence="4" type="ORF">M431DRAFT_512633</name>
</gene>
<keyword evidence="5" id="KW-1185">Reference proteome</keyword>
<keyword evidence="2" id="KW-1133">Transmembrane helix</keyword>
<keyword evidence="2" id="KW-0812">Transmembrane</keyword>
<dbReference type="SUPFAM" id="SSF53167">
    <property type="entry name" value="Purine and uridine phosphorylases"/>
    <property type="match status" value="1"/>
</dbReference>
<dbReference type="GO" id="GO:0003824">
    <property type="term" value="F:catalytic activity"/>
    <property type="evidence" value="ECO:0007669"/>
    <property type="project" value="InterPro"/>
</dbReference>
<dbReference type="STRING" id="983964.A0A2T3ZYH0"/>
<accession>A0A2T3ZYH0</accession>
<dbReference type="PANTHER" id="PTHR46082:SF11">
    <property type="entry name" value="AAA+ ATPASE DOMAIN-CONTAINING PROTEIN-RELATED"/>
    <property type="match status" value="1"/>
</dbReference>
<organism evidence="4 5">
    <name type="scientific">Trichoderma harzianum CBS 226.95</name>
    <dbReference type="NCBI Taxonomy" id="983964"/>
    <lineage>
        <taxon>Eukaryota</taxon>
        <taxon>Fungi</taxon>
        <taxon>Dikarya</taxon>
        <taxon>Ascomycota</taxon>
        <taxon>Pezizomycotina</taxon>
        <taxon>Sordariomycetes</taxon>
        <taxon>Hypocreomycetidae</taxon>
        <taxon>Hypocreales</taxon>
        <taxon>Hypocreaceae</taxon>
        <taxon>Trichoderma</taxon>
    </lineage>
</organism>
<dbReference type="Proteomes" id="UP000241690">
    <property type="component" value="Unassembled WGS sequence"/>
</dbReference>
<evidence type="ECO:0000256" key="1">
    <source>
        <dbReference type="SAM" id="MobiDB-lite"/>
    </source>
</evidence>
<dbReference type="InterPro" id="IPR000845">
    <property type="entry name" value="Nucleoside_phosphorylase_d"/>
</dbReference>
<dbReference type="GO" id="GO:0009116">
    <property type="term" value="P:nucleoside metabolic process"/>
    <property type="evidence" value="ECO:0007669"/>
    <property type="project" value="InterPro"/>
</dbReference>
<reference evidence="4 5" key="1">
    <citation type="submission" date="2016-07" db="EMBL/GenBank/DDBJ databases">
        <title>Multiple horizontal gene transfer events from other fungi enriched the ability of initially mycotrophic Trichoderma (Ascomycota) to feed on dead plant biomass.</title>
        <authorList>
            <consortium name="DOE Joint Genome Institute"/>
            <person name="Aerts A."/>
            <person name="Atanasova L."/>
            <person name="Chenthamara K."/>
            <person name="Zhang J."/>
            <person name="Grujic M."/>
            <person name="Henrissat B."/>
            <person name="Kuo A."/>
            <person name="Salamov A."/>
            <person name="Lipzen A."/>
            <person name="Labutti K."/>
            <person name="Barry K."/>
            <person name="Miao Y."/>
            <person name="Rahimi M.J."/>
            <person name="Shen Q."/>
            <person name="Grigoriev I.V."/>
            <person name="Kubicek C.P."/>
            <person name="Druzhinina I.S."/>
        </authorList>
    </citation>
    <scope>NUCLEOTIDE SEQUENCE [LARGE SCALE GENOMIC DNA]</scope>
    <source>
        <strain evidence="4 5">CBS 226.95</strain>
    </source>
</reference>
<dbReference type="Pfam" id="PF01048">
    <property type="entry name" value="PNP_UDP_1"/>
    <property type="match status" value="1"/>
</dbReference>
<evidence type="ECO:0000313" key="5">
    <source>
        <dbReference type="Proteomes" id="UP000241690"/>
    </source>
</evidence>
<dbReference type="EMBL" id="KZ679690">
    <property type="protein sequence ID" value="PTB49865.1"/>
    <property type="molecule type" value="Genomic_DNA"/>
</dbReference>
<dbReference type="InterPro" id="IPR035994">
    <property type="entry name" value="Nucleoside_phosphorylase_sf"/>
</dbReference>
<feature type="transmembrane region" description="Helical" evidence="2">
    <location>
        <begin position="55"/>
        <end position="74"/>
    </location>
</feature>
<sequence>MPTLSLDEFQIGWICALPVEVAAAKEMLDENFGILDEQDRNDTNSYILGRIGRHYVVIAGLGLYGLTSATVVVIHMMRTFQSLRVGLMVGIAGGIPSPNHDIRLGDIVVSYPEGTCGGVIQYDLGKIVQGGKFVRSRALNGPPRVLLAAVERMREALLTSSPTYPEYIQKATQRTHRTKRTFARPDVSTDRLFRVEHEHPDSNTPT</sequence>
<dbReference type="Gene3D" id="3.40.50.1580">
    <property type="entry name" value="Nucleoside phosphorylase domain"/>
    <property type="match status" value="1"/>
</dbReference>
<evidence type="ECO:0000313" key="4">
    <source>
        <dbReference type="EMBL" id="PTB49865.1"/>
    </source>
</evidence>
<proteinExistence type="predicted"/>
<name>A0A2T3ZYH0_TRIHA</name>
<dbReference type="PANTHER" id="PTHR46082">
    <property type="entry name" value="ATP/GTP-BINDING PROTEIN-RELATED"/>
    <property type="match status" value="1"/>
</dbReference>
<feature type="region of interest" description="Disordered" evidence="1">
    <location>
        <begin position="185"/>
        <end position="206"/>
    </location>
</feature>
<feature type="compositionally biased region" description="Basic and acidic residues" evidence="1">
    <location>
        <begin position="187"/>
        <end position="206"/>
    </location>
</feature>
<dbReference type="RefSeq" id="XP_024769542.1">
    <property type="nucleotide sequence ID" value="XM_024919882.1"/>
</dbReference>
<dbReference type="AlphaFoldDB" id="A0A2T3ZYH0"/>
<feature type="domain" description="Nucleoside phosphorylase" evidence="3">
    <location>
        <begin position="11"/>
        <end position="111"/>
    </location>
</feature>
<keyword evidence="2" id="KW-0472">Membrane</keyword>
<dbReference type="InterPro" id="IPR053137">
    <property type="entry name" value="NLR-like"/>
</dbReference>
<dbReference type="GeneID" id="36628451"/>
<evidence type="ECO:0000259" key="3">
    <source>
        <dbReference type="Pfam" id="PF01048"/>
    </source>
</evidence>
<evidence type="ECO:0000256" key="2">
    <source>
        <dbReference type="SAM" id="Phobius"/>
    </source>
</evidence>
<protein>
    <recommendedName>
        <fullName evidence="3">Nucleoside phosphorylase domain-containing protein</fullName>
    </recommendedName>
</protein>